<sequence>MSEQKKTSKKKPSATTAKKHKSKKKDKSTIILIVGLVLIAIPCAILGWILISASMDTGKPINGDRFKGDLDPAITKDQLSEIESRIKGENQVEKVTVELTTATLRVYVDAVDSISDEEASALSETAYNDVTAVLNEGTYFTAAGGKKMYDLEVHVYNNIDKSGAGDYVYVIRSKNSGMEQAATQVVSKPLDAELAQQLRDELAEKRNPTQNKDNDDEEVVGGEDTEAQDETKE</sequence>
<organism evidence="3 5">
    <name type="scientific">Holdemania massiliensis</name>
    <dbReference type="NCBI Taxonomy" id="1468449"/>
    <lineage>
        <taxon>Bacteria</taxon>
        <taxon>Bacillati</taxon>
        <taxon>Bacillota</taxon>
        <taxon>Erysipelotrichia</taxon>
        <taxon>Erysipelotrichales</taxon>
        <taxon>Erysipelotrichaceae</taxon>
        <taxon>Holdemania</taxon>
    </lineage>
</organism>
<feature type="region of interest" description="Disordered" evidence="1">
    <location>
        <begin position="199"/>
        <end position="233"/>
    </location>
</feature>
<comment type="caution">
    <text evidence="3">The sequence shown here is derived from an EMBL/GenBank/DDBJ whole genome shotgun (WGS) entry which is preliminary data.</text>
</comment>
<keyword evidence="2" id="KW-0812">Transmembrane</keyword>
<feature type="compositionally biased region" description="Acidic residues" evidence="1">
    <location>
        <begin position="214"/>
        <end position="233"/>
    </location>
</feature>
<dbReference type="RefSeq" id="WP_020224183.1">
    <property type="nucleotide sequence ID" value="NZ_AP031450.1"/>
</dbReference>
<accession>A0A6N7S334</accession>
<dbReference type="Proteomes" id="UP000480929">
    <property type="component" value="Unassembled WGS sequence"/>
</dbReference>
<evidence type="ECO:0000256" key="2">
    <source>
        <dbReference type="SAM" id="Phobius"/>
    </source>
</evidence>
<keyword evidence="2" id="KW-1133">Transmembrane helix</keyword>
<dbReference type="Proteomes" id="UP000433575">
    <property type="component" value="Unassembled WGS sequence"/>
</dbReference>
<keyword evidence="2" id="KW-0472">Membrane</keyword>
<evidence type="ECO:0000256" key="1">
    <source>
        <dbReference type="SAM" id="MobiDB-lite"/>
    </source>
</evidence>
<evidence type="ECO:0000313" key="6">
    <source>
        <dbReference type="Proteomes" id="UP000480929"/>
    </source>
</evidence>
<name>A0A6N7S334_9FIRM</name>
<evidence type="ECO:0000313" key="4">
    <source>
        <dbReference type="EMBL" id="MSC32042.1"/>
    </source>
</evidence>
<keyword evidence="6" id="KW-1185">Reference proteome</keyword>
<reference evidence="5 6" key="1">
    <citation type="journal article" date="2019" name="Nat. Med.">
        <title>A library of human gut bacterial isolates paired with longitudinal multiomics data enables mechanistic microbiome research.</title>
        <authorList>
            <person name="Poyet M."/>
            <person name="Groussin M."/>
            <person name="Gibbons S.M."/>
            <person name="Avila-Pacheco J."/>
            <person name="Jiang X."/>
            <person name="Kearney S.M."/>
            <person name="Perrotta A.R."/>
            <person name="Berdy B."/>
            <person name="Zhao S."/>
            <person name="Lieberman T.D."/>
            <person name="Swanson P.K."/>
            <person name="Smith M."/>
            <person name="Roesemann S."/>
            <person name="Alexander J.E."/>
            <person name="Rich S.A."/>
            <person name="Livny J."/>
            <person name="Vlamakis H."/>
            <person name="Clish C."/>
            <person name="Bullock K."/>
            <person name="Deik A."/>
            <person name="Scott J."/>
            <person name="Pierce K.A."/>
            <person name="Xavier R.J."/>
            <person name="Alm E.J."/>
        </authorList>
    </citation>
    <scope>NUCLEOTIDE SEQUENCE [LARGE SCALE GENOMIC DNA]</scope>
    <source>
        <strain evidence="3 5">BIOML-A4</strain>
        <strain evidence="4 6">BIOML-A5</strain>
    </source>
</reference>
<evidence type="ECO:0000313" key="5">
    <source>
        <dbReference type="Proteomes" id="UP000433575"/>
    </source>
</evidence>
<feature type="compositionally biased region" description="Basic residues" evidence="1">
    <location>
        <begin position="7"/>
        <end position="22"/>
    </location>
</feature>
<dbReference type="GeneID" id="42456036"/>
<proteinExistence type="predicted"/>
<feature type="transmembrane region" description="Helical" evidence="2">
    <location>
        <begin position="29"/>
        <end position="51"/>
    </location>
</feature>
<evidence type="ECO:0000313" key="3">
    <source>
        <dbReference type="EMBL" id="MSA88287.1"/>
    </source>
</evidence>
<gene>
    <name evidence="4" type="ORF">GKD88_02800</name>
    <name evidence="3" type="ORF">GKE08_03000</name>
</gene>
<dbReference type="EMBL" id="WKPJ01000002">
    <property type="protein sequence ID" value="MSA88287.1"/>
    <property type="molecule type" value="Genomic_DNA"/>
</dbReference>
<dbReference type="AlphaFoldDB" id="A0A6N7S334"/>
<feature type="region of interest" description="Disordered" evidence="1">
    <location>
        <begin position="1"/>
        <end position="22"/>
    </location>
</feature>
<protein>
    <submittedName>
        <fullName evidence="3">Uncharacterized protein</fullName>
    </submittedName>
</protein>
<dbReference type="OrthoDB" id="1770740at2"/>
<dbReference type="EMBL" id="WKPI01000002">
    <property type="protein sequence ID" value="MSC32042.1"/>
    <property type="molecule type" value="Genomic_DNA"/>
</dbReference>